<accession>A0A154PU32</accession>
<dbReference type="OrthoDB" id="442947at2759"/>
<dbReference type="STRING" id="178035.A0A154PU32"/>
<dbReference type="SUPFAM" id="SSF54791">
    <property type="entry name" value="Eukaryotic type KH-domain (KH-domain type I)"/>
    <property type="match status" value="3"/>
</dbReference>
<evidence type="ECO:0000256" key="1">
    <source>
        <dbReference type="ARBA" id="ARBA00022737"/>
    </source>
</evidence>
<feature type="compositionally biased region" description="Basic and acidic residues" evidence="3">
    <location>
        <begin position="918"/>
        <end position="930"/>
    </location>
</feature>
<dbReference type="FunFam" id="3.30.1370.10:FF:000003">
    <property type="entry name" value="poly(RC)-binding protein 2 isoform X1"/>
    <property type="match status" value="1"/>
</dbReference>
<reference evidence="5 6" key="1">
    <citation type="submission" date="2015-07" db="EMBL/GenBank/DDBJ databases">
        <title>The genome of Dufourea novaeangliae.</title>
        <authorList>
            <person name="Pan H."/>
            <person name="Kapheim K."/>
        </authorList>
    </citation>
    <scope>NUCLEOTIDE SEQUENCE [LARGE SCALE GENOMIC DNA]</scope>
    <source>
        <strain evidence="5">0120121106</strain>
        <tissue evidence="5">Whole body</tissue>
    </source>
</reference>
<feature type="domain" description="K Homology" evidence="4">
    <location>
        <begin position="472"/>
        <end position="543"/>
    </location>
</feature>
<dbReference type="SMART" id="SM00322">
    <property type="entry name" value="KH"/>
    <property type="match status" value="3"/>
</dbReference>
<feature type="domain" description="K Homology" evidence="4">
    <location>
        <begin position="734"/>
        <end position="807"/>
    </location>
</feature>
<evidence type="ECO:0000313" key="5">
    <source>
        <dbReference type="EMBL" id="KZC14954.1"/>
    </source>
</evidence>
<dbReference type="InterPro" id="IPR004087">
    <property type="entry name" value="KH_dom"/>
</dbReference>
<dbReference type="CDD" id="cd22438">
    <property type="entry name" value="KH-I_PCBP_rpt1"/>
    <property type="match status" value="1"/>
</dbReference>
<name>A0A154PU32_DUFNO</name>
<dbReference type="Proteomes" id="UP000076502">
    <property type="component" value="Unassembled WGS sequence"/>
</dbReference>
<dbReference type="PROSITE" id="PS50084">
    <property type="entry name" value="KH_TYPE_1"/>
    <property type="match status" value="3"/>
</dbReference>
<organism evidence="5 6">
    <name type="scientific">Dufourea novaeangliae</name>
    <name type="common">Sweat bee</name>
    <dbReference type="NCBI Taxonomy" id="178035"/>
    <lineage>
        <taxon>Eukaryota</taxon>
        <taxon>Metazoa</taxon>
        <taxon>Ecdysozoa</taxon>
        <taxon>Arthropoda</taxon>
        <taxon>Hexapoda</taxon>
        <taxon>Insecta</taxon>
        <taxon>Pterygota</taxon>
        <taxon>Neoptera</taxon>
        <taxon>Endopterygota</taxon>
        <taxon>Hymenoptera</taxon>
        <taxon>Apocrita</taxon>
        <taxon>Aculeata</taxon>
        <taxon>Apoidea</taxon>
        <taxon>Anthophila</taxon>
        <taxon>Halictidae</taxon>
        <taxon>Rophitinae</taxon>
        <taxon>Dufourea</taxon>
    </lineage>
</organism>
<feature type="region of interest" description="Disordered" evidence="3">
    <location>
        <begin position="1"/>
        <end position="33"/>
    </location>
</feature>
<feature type="region of interest" description="Disordered" evidence="3">
    <location>
        <begin position="250"/>
        <end position="289"/>
    </location>
</feature>
<keyword evidence="6" id="KW-1185">Reference proteome</keyword>
<evidence type="ECO:0000313" key="6">
    <source>
        <dbReference type="Proteomes" id="UP000076502"/>
    </source>
</evidence>
<proteinExistence type="predicted"/>
<dbReference type="GO" id="GO:0003723">
    <property type="term" value="F:RNA binding"/>
    <property type="evidence" value="ECO:0007669"/>
    <property type="project" value="UniProtKB-UniRule"/>
</dbReference>
<keyword evidence="2" id="KW-0694">RNA-binding</keyword>
<evidence type="ECO:0000259" key="4">
    <source>
        <dbReference type="SMART" id="SM00322"/>
    </source>
</evidence>
<feature type="region of interest" description="Disordered" evidence="3">
    <location>
        <begin position="318"/>
        <end position="363"/>
    </location>
</feature>
<dbReference type="InterPro" id="IPR004088">
    <property type="entry name" value="KH_dom_type_1"/>
</dbReference>
<feature type="region of interest" description="Disordered" evidence="3">
    <location>
        <begin position="816"/>
        <end position="843"/>
    </location>
</feature>
<gene>
    <name evidence="5" type="ORF">WN55_07802</name>
</gene>
<dbReference type="Gene3D" id="3.30.1370.10">
    <property type="entry name" value="K Homology domain, type 1"/>
    <property type="match status" value="3"/>
</dbReference>
<dbReference type="Pfam" id="PF00013">
    <property type="entry name" value="KH_1"/>
    <property type="match status" value="3"/>
</dbReference>
<dbReference type="CDD" id="cd02396">
    <property type="entry name" value="KH-I_PCBP_rpt2"/>
    <property type="match status" value="1"/>
</dbReference>
<feature type="region of interest" description="Disordered" evidence="3">
    <location>
        <begin position="895"/>
        <end position="930"/>
    </location>
</feature>
<dbReference type="InterPro" id="IPR036612">
    <property type="entry name" value="KH_dom_type_1_sf"/>
</dbReference>
<evidence type="ECO:0000256" key="3">
    <source>
        <dbReference type="SAM" id="MobiDB-lite"/>
    </source>
</evidence>
<dbReference type="GO" id="GO:0010468">
    <property type="term" value="P:regulation of gene expression"/>
    <property type="evidence" value="ECO:0007669"/>
    <property type="project" value="UniProtKB-ARBA"/>
</dbReference>
<dbReference type="AlphaFoldDB" id="A0A154PU32"/>
<feature type="compositionally biased region" description="Low complexity" evidence="3">
    <location>
        <begin position="820"/>
        <end position="843"/>
    </location>
</feature>
<protein>
    <submittedName>
        <fullName evidence="5">Poly(RC)-binding protein 3</fullName>
    </submittedName>
</protein>
<feature type="domain" description="K Homology" evidence="4">
    <location>
        <begin position="385"/>
        <end position="453"/>
    </location>
</feature>
<sequence length="930" mass="98706">MNRQVNEYKDRPGYFARNEAQSTPLAGREKSFRSSRLSGQTVISIPKEAQRFSAGFPFIDERREKNGDEVCAWVGPSVNDHPLESASVCNEWARCNASASPSSPPPPSSPVDFTPEEWDGGREAAGGKGKSESSYQFPASQLYTHEVEGAFTNRTSARILFVFLSRGKSSKWGILEGNEEKEATIRRNDAAKNGLHDYLLDNLVAPSVGKSAFTNFREGSHEAEFRKACSPPHRIFAGWVRNQRRMRIETISKSNKYTPKKNRPKRLNLSSTPSPRLPKKQPTASTEMQRVVERTGAIHCTLHSRCISKTLARTEHTWERLRSTSPETPPAKVTRLTSPLSSLSSSTPFPSANLEKKTSHRNHRIRDFVMDGMDPKPALNDDPSVTLTIRLIMQGKEVGSIIGKKGEIVKRFREESGAKINISDGSCQERIVTVTGPTNAIFKAFTLICKKFEEWCSQFHDNNQGGGGATRPPITLRLIVPASQCGSLIGKGGSKIKEIREVTGASIQVASEMLPNSTERTVTISGTSEAITQCIYHICCVMLESPPKGATIPYRPKPQVSGPVILAGGQAYTIQGNYAVPAHSDVSTVLPLSAPAAGPTPPSLNTQTLTTSPFAAHPSSSAFAASHGQPLLSTAHLTSPHLPLHPSPLHASVAGLADPLLKSGHLQAALPPAHLVADAMGKLGSNPLAGLAALGLGGLATPANTGGLNPAALAALAGSQLRTSNTNRQQPAANNQTHELTVPNELIGCIIGKGGSKIAEIRQISGAVIRISNCEEREGGATDRTITITGNPDAVALAQYLINMSVELQKANLEAQNTQTPGSGTTPGASGASASPSTTTTTASPLASAIPLAQLLSKPGALNALSSLTALGGLTELLGGAAGAAASALPVQTTGVHRSHKFTPRLRSPGAPGPTDSGKFKSERTKYNPY</sequence>
<dbReference type="CDD" id="cd22439">
    <property type="entry name" value="KH-I_PCBP_rpt3"/>
    <property type="match status" value="1"/>
</dbReference>
<dbReference type="PANTHER" id="PTHR10288">
    <property type="entry name" value="KH DOMAIN CONTAINING RNA BINDING PROTEIN"/>
    <property type="match status" value="1"/>
</dbReference>
<feature type="compositionally biased region" description="Low complexity" evidence="3">
    <location>
        <begin position="334"/>
        <end position="351"/>
    </location>
</feature>
<evidence type="ECO:0000256" key="2">
    <source>
        <dbReference type="PROSITE-ProRule" id="PRU00117"/>
    </source>
</evidence>
<feature type="compositionally biased region" description="Basic and acidic residues" evidence="3">
    <location>
        <begin position="1"/>
        <end position="12"/>
    </location>
</feature>
<feature type="region of interest" description="Disordered" evidence="3">
    <location>
        <begin position="96"/>
        <end position="133"/>
    </location>
</feature>
<keyword evidence="1" id="KW-0677">Repeat</keyword>
<dbReference type="EMBL" id="KQ435180">
    <property type="protein sequence ID" value="KZC14954.1"/>
    <property type="molecule type" value="Genomic_DNA"/>
</dbReference>